<organism evidence="2 3">
    <name type="scientific">Salinivirga cyanobacteriivorans</name>
    <dbReference type="NCBI Taxonomy" id="1307839"/>
    <lineage>
        <taxon>Bacteria</taxon>
        <taxon>Pseudomonadati</taxon>
        <taxon>Bacteroidota</taxon>
        <taxon>Bacteroidia</taxon>
        <taxon>Bacteroidales</taxon>
        <taxon>Salinivirgaceae</taxon>
        <taxon>Salinivirga</taxon>
    </lineage>
</organism>
<dbReference type="STRING" id="1307839.L21SP5_00404"/>
<dbReference type="Pfam" id="PF12762">
    <property type="entry name" value="DDE_Tnp_IS1595"/>
    <property type="match status" value="1"/>
</dbReference>
<evidence type="ECO:0000313" key="3">
    <source>
        <dbReference type="Proteomes" id="UP000064893"/>
    </source>
</evidence>
<dbReference type="OrthoDB" id="1023020at2"/>
<evidence type="ECO:0000259" key="1">
    <source>
        <dbReference type="SMART" id="SM01126"/>
    </source>
</evidence>
<protein>
    <submittedName>
        <fullName evidence="2">Transposase</fullName>
    </submittedName>
</protein>
<dbReference type="SMART" id="SM01126">
    <property type="entry name" value="DDE_Tnp_IS1595"/>
    <property type="match status" value="1"/>
</dbReference>
<dbReference type="Proteomes" id="UP000064893">
    <property type="component" value="Chromosome"/>
</dbReference>
<keyword evidence="3" id="KW-1185">Reference proteome</keyword>
<dbReference type="RefSeq" id="WP_057951668.1">
    <property type="nucleotide sequence ID" value="NZ_CP013118.1"/>
</dbReference>
<gene>
    <name evidence="2" type="ORF">L21SP5_00404</name>
</gene>
<proteinExistence type="predicted"/>
<sequence length="307" mass="36408">MNLINFIEQFPDEHSCKRHFKQVRENQGIICKKCGSTKHYWLKSKYQWQCAECRFRTTLRSGTMFENSNLPFKKWYLAMAFMSFSKKGISAAELQRQLNHSRYRTVWSMMHRIREAMGKRDDLYKLEGMIEFDEGYFSTETKAKDKQKLKRGRGSQKKTNVSVMAESTPLEDIESGKTSKHCRYFKMKVMDSHLSDEIKTITEENFDSKSIIFSDKSTSYVDIANYVDVHVSEKSSKETTVKILPWVHIAISNAKRNLLGIYHKIKGKYLQLYLDEFCYKLNRRYFGDRLFDRLTIAMADNYWYNKD</sequence>
<dbReference type="AlphaFoldDB" id="A0A0S2HVL9"/>
<feature type="domain" description="ISXO2-like transposase" evidence="1">
    <location>
        <begin position="125"/>
        <end position="282"/>
    </location>
</feature>
<dbReference type="InterPro" id="IPR024442">
    <property type="entry name" value="Transposase_Zn_ribbon"/>
</dbReference>
<dbReference type="EMBL" id="CP013118">
    <property type="protein sequence ID" value="ALO14083.1"/>
    <property type="molecule type" value="Genomic_DNA"/>
</dbReference>
<accession>A0A0S2HVL9</accession>
<dbReference type="Pfam" id="PF12760">
    <property type="entry name" value="Zn_ribbon_IS1595"/>
    <property type="match status" value="1"/>
</dbReference>
<evidence type="ECO:0000313" key="2">
    <source>
        <dbReference type="EMBL" id="ALO14083.1"/>
    </source>
</evidence>
<dbReference type="NCBIfam" id="NF033547">
    <property type="entry name" value="transpos_IS1595"/>
    <property type="match status" value="1"/>
</dbReference>
<reference evidence="2 3" key="1">
    <citation type="submission" date="2015-11" db="EMBL/GenBank/DDBJ databases">
        <title>Description and complete genome sequence of a novel strain predominating in hypersaline microbial mats and representing a new family of the Bacteriodetes phylum.</title>
        <authorList>
            <person name="Spring S."/>
            <person name="Bunk B."/>
            <person name="Sproer C."/>
            <person name="Klenk H.-P."/>
        </authorList>
    </citation>
    <scope>NUCLEOTIDE SEQUENCE [LARGE SCALE GENOMIC DNA]</scope>
    <source>
        <strain evidence="2 3">L21-Spi-D4</strain>
    </source>
</reference>
<dbReference type="PATRIC" id="fig|1307839.3.peg.444"/>
<dbReference type="KEGG" id="blq:L21SP5_00404"/>
<dbReference type="InterPro" id="IPR024445">
    <property type="entry name" value="Tnp_ISXO2-like"/>
</dbReference>
<name>A0A0S2HVL9_9BACT</name>